<dbReference type="Pfam" id="PF03473">
    <property type="entry name" value="MOSC"/>
    <property type="match status" value="1"/>
</dbReference>
<reference evidence="2 3" key="1">
    <citation type="submission" date="2018-02" db="EMBL/GenBank/DDBJ databases">
        <title>Comparative genomes isolates from brazilian mangrove.</title>
        <authorList>
            <person name="Araujo J.E."/>
            <person name="Taketani R.G."/>
            <person name="Silva M.C.P."/>
            <person name="Loureco M.V."/>
            <person name="Andreote F.D."/>
        </authorList>
    </citation>
    <scope>NUCLEOTIDE SEQUENCE [LARGE SCALE GENOMIC DNA]</scope>
    <source>
        <strain evidence="2 3">Hex-1 MGV</strain>
    </source>
</reference>
<dbReference type="AlphaFoldDB" id="A0A2S8FL69"/>
<dbReference type="RefSeq" id="WP_105331940.1">
    <property type="nucleotide sequence ID" value="NZ_PUHY01000012.1"/>
</dbReference>
<dbReference type="OrthoDB" id="9786134at2"/>
<accession>A0A2S8FL69</accession>
<dbReference type="InterPro" id="IPR005163">
    <property type="entry name" value="Tri_helical_YiiM-like"/>
</dbReference>
<evidence type="ECO:0000313" key="2">
    <source>
        <dbReference type="EMBL" id="PQO32928.1"/>
    </source>
</evidence>
<dbReference type="GO" id="GO:0030170">
    <property type="term" value="F:pyridoxal phosphate binding"/>
    <property type="evidence" value="ECO:0007669"/>
    <property type="project" value="InterPro"/>
</dbReference>
<dbReference type="PANTHER" id="PTHR30212:SF2">
    <property type="entry name" value="PROTEIN YIIM"/>
    <property type="match status" value="1"/>
</dbReference>
<evidence type="ECO:0000313" key="3">
    <source>
        <dbReference type="Proteomes" id="UP000238322"/>
    </source>
</evidence>
<feature type="domain" description="MOSC" evidence="1">
    <location>
        <begin position="38"/>
        <end position="183"/>
    </location>
</feature>
<gene>
    <name evidence="2" type="ORF">C5Y83_20715</name>
</gene>
<dbReference type="Gene3D" id="2.40.33.20">
    <property type="entry name" value="PK beta-barrel domain-like"/>
    <property type="match status" value="1"/>
</dbReference>
<name>A0A2S8FL69_9BACT</name>
<dbReference type="InterPro" id="IPR011037">
    <property type="entry name" value="Pyrv_Knase-like_insert_dom_sf"/>
</dbReference>
<dbReference type="SUPFAM" id="SSF50800">
    <property type="entry name" value="PK beta-barrel domain-like"/>
    <property type="match status" value="1"/>
</dbReference>
<sequence>MSDTAVIMQLAVGMPQEYGNPEATDPMDKPWSTGFFKQPVSSPVSLKHLGFDGDGVADHVNHGGADKAVLCYSAEHYPVWREEFRQIDSISQRLAVEQFGPGAFGENLTILGQSEDTVCLGDTYEVGQAAIQISQPRQPCWKLGRRWRMKQLTALAVSTGRMGWYVRILREGELSAGQEVRLIGRLLPDWPISRLNELFYHDRHNVQDAEIMANCPVLAAAWRAEFRKRIEKSAS</sequence>
<dbReference type="GO" id="GO:0030151">
    <property type="term" value="F:molybdenum ion binding"/>
    <property type="evidence" value="ECO:0007669"/>
    <property type="project" value="InterPro"/>
</dbReference>
<organism evidence="2 3">
    <name type="scientific">Blastopirellula marina</name>
    <dbReference type="NCBI Taxonomy" id="124"/>
    <lineage>
        <taxon>Bacteria</taxon>
        <taxon>Pseudomonadati</taxon>
        <taxon>Planctomycetota</taxon>
        <taxon>Planctomycetia</taxon>
        <taxon>Pirellulales</taxon>
        <taxon>Pirellulaceae</taxon>
        <taxon>Blastopirellula</taxon>
    </lineage>
</organism>
<protein>
    <submittedName>
        <fullName evidence="2">MOSC domain-containing protein</fullName>
    </submittedName>
</protein>
<dbReference type="PANTHER" id="PTHR30212">
    <property type="entry name" value="PROTEIN YIIM"/>
    <property type="match status" value="1"/>
</dbReference>
<proteinExistence type="predicted"/>
<dbReference type="PROSITE" id="PS51340">
    <property type="entry name" value="MOSC"/>
    <property type="match status" value="1"/>
</dbReference>
<dbReference type="InterPro" id="IPR052353">
    <property type="entry name" value="Benzoxazolinone_Detox_Enz"/>
</dbReference>
<dbReference type="EMBL" id="PUHY01000012">
    <property type="protein sequence ID" value="PQO32928.1"/>
    <property type="molecule type" value="Genomic_DNA"/>
</dbReference>
<evidence type="ECO:0000259" key="1">
    <source>
        <dbReference type="PROSITE" id="PS51340"/>
    </source>
</evidence>
<dbReference type="Pfam" id="PF03475">
    <property type="entry name" value="YiiM_3-alpha"/>
    <property type="match status" value="1"/>
</dbReference>
<dbReference type="Proteomes" id="UP000238322">
    <property type="component" value="Unassembled WGS sequence"/>
</dbReference>
<dbReference type="InterPro" id="IPR005302">
    <property type="entry name" value="MoCF_Sase_C"/>
</dbReference>
<dbReference type="GO" id="GO:0003824">
    <property type="term" value="F:catalytic activity"/>
    <property type="evidence" value="ECO:0007669"/>
    <property type="project" value="InterPro"/>
</dbReference>
<comment type="caution">
    <text evidence="2">The sequence shown here is derived from an EMBL/GenBank/DDBJ whole genome shotgun (WGS) entry which is preliminary data.</text>
</comment>